<reference evidence="2" key="1">
    <citation type="journal article" date="2014" name="Front. Microbiol.">
        <title>High frequency of phylogenetically diverse reductive dehalogenase-homologous genes in deep subseafloor sedimentary metagenomes.</title>
        <authorList>
            <person name="Kawai M."/>
            <person name="Futagami T."/>
            <person name="Toyoda A."/>
            <person name="Takaki Y."/>
            <person name="Nishi S."/>
            <person name="Hori S."/>
            <person name="Arai W."/>
            <person name="Tsubouchi T."/>
            <person name="Morono Y."/>
            <person name="Uchiyama I."/>
            <person name="Ito T."/>
            <person name="Fujiyama A."/>
            <person name="Inagaki F."/>
            <person name="Takami H."/>
        </authorList>
    </citation>
    <scope>NUCLEOTIDE SEQUENCE</scope>
    <source>
        <strain evidence="2">Expedition CK06-06</strain>
    </source>
</reference>
<dbReference type="InterPro" id="IPR004968">
    <property type="entry name" value="DNA_primase/NTPase_C"/>
</dbReference>
<feature type="domain" description="DNA primase/nucleoside triphosphatase C-terminal" evidence="1">
    <location>
        <begin position="92"/>
        <end position="164"/>
    </location>
</feature>
<comment type="caution">
    <text evidence="2">The sequence shown here is derived from an EMBL/GenBank/DDBJ whole genome shotgun (WGS) entry which is preliminary data.</text>
</comment>
<dbReference type="Pfam" id="PF03288">
    <property type="entry name" value="Pox_D5"/>
    <property type="match status" value="1"/>
</dbReference>
<name>X0TL86_9ZZZZ</name>
<dbReference type="EMBL" id="BARS01018424">
    <property type="protein sequence ID" value="GAF94328.1"/>
    <property type="molecule type" value="Genomic_DNA"/>
</dbReference>
<evidence type="ECO:0000259" key="1">
    <source>
        <dbReference type="Pfam" id="PF03288"/>
    </source>
</evidence>
<evidence type="ECO:0000313" key="2">
    <source>
        <dbReference type="EMBL" id="GAF94328.1"/>
    </source>
</evidence>
<gene>
    <name evidence="2" type="ORF">S01H1_29980</name>
</gene>
<proteinExistence type="predicted"/>
<dbReference type="AlphaFoldDB" id="X0TL86"/>
<protein>
    <recommendedName>
        <fullName evidence="1">DNA primase/nucleoside triphosphatase C-terminal domain-containing protein</fullName>
    </recommendedName>
</protein>
<sequence>VPNTTHWIHCANDASACPVFAGDTRITMCFVGELDTANLIPKKFLFPKLENEAPDFLAKILYLEIPRTNDRLNIPILMTSDKEFLQSQNKSPVEEFFDDIVFYVPGEMKPVAEVFERFQEWLDPSEIHDWSKIKFGKELPTKFPKGRRKSDGTWYIGNVSFEKKEAVGPKIIVRAGRLCPSTERPENE</sequence>
<accession>X0TL86</accession>
<feature type="non-terminal residue" evidence="2">
    <location>
        <position position="1"/>
    </location>
</feature>
<organism evidence="2">
    <name type="scientific">marine sediment metagenome</name>
    <dbReference type="NCBI Taxonomy" id="412755"/>
    <lineage>
        <taxon>unclassified sequences</taxon>
        <taxon>metagenomes</taxon>
        <taxon>ecological metagenomes</taxon>
    </lineage>
</organism>